<dbReference type="SUPFAM" id="SSF55200">
    <property type="entry name" value="Translation initiation factor IF3, C-terminal domain"/>
    <property type="match status" value="1"/>
</dbReference>
<dbReference type="GO" id="GO:0003743">
    <property type="term" value="F:translation initiation factor activity"/>
    <property type="evidence" value="ECO:0007669"/>
    <property type="project" value="UniProtKB-KW"/>
</dbReference>
<protein>
    <recommendedName>
        <fullName evidence="7">Translation initiation factor IF-3</fullName>
    </recommendedName>
</protein>
<feature type="compositionally biased region" description="Polar residues" evidence="4">
    <location>
        <begin position="36"/>
        <end position="48"/>
    </location>
</feature>
<dbReference type="Gene3D" id="3.30.110.10">
    <property type="entry name" value="Translation initiation factor 3 (IF-3), C-terminal domain"/>
    <property type="match status" value="1"/>
</dbReference>
<keyword evidence="3" id="KW-0648">Protein biosynthesis</keyword>
<dbReference type="PANTHER" id="PTHR10938">
    <property type="entry name" value="TRANSLATION INITIATION FACTOR IF-3"/>
    <property type="match status" value="1"/>
</dbReference>
<sequence>MASVFRVTTRSLVCPRQSCLASSSRIDLPVFYQTTRNASKAPTKSSSKGVKGRPRNQQIEHRVVRMVNPETSHLEPAEELSEILRRTDLTLFAVELVTEHPEPIVKLVNMRDEYLKRKAQEEKKRVQPRPREEKEIMMTWGVSLGDFDHKLDKARQELEKGNRVTLIYARRKDQPQLTPEEMEARVQETISSLAEAGAEWRPRKANKHTTSLYFQGHNLPPPLPQRPQQETEKPAVSSYAQKRAKRS</sequence>
<organism evidence="5 6">
    <name type="scientific">Sparassis crispa</name>
    <dbReference type="NCBI Taxonomy" id="139825"/>
    <lineage>
        <taxon>Eukaryota</taxon>
        <taxon>Fungi</taxon>
        <taxon>Dikarya</taxon>
        <taxon>Basidiomycota</taxon>
        <taxon>Agaricomycotina</taxon>
        <taxon>Agaricomycetes</taxon>
        <taxon>Polyporales</taxon>
        <taxon>Sparassidaceae</taxon>
        <taxon>Sparassis</taxon>
    </lineage>
</organism>
<dbReference type="OrthoDB" id="21573at2759"/>
<dbReference type="GO" id="GO:0070124">
    <property type="term" value="P:mitochondrial translational initiation"/>
    <property type="evidence" value="ECO:0007669"/>
    <property type="project" value="TreeGrafter"/>
</dbReference>
<dbReference type="GO" id="GO:0005739">
    <property type="term" value="C:mitochondrion"/>
    <property type="evidence" value="ECO:0007669"/>
    <property type="project" value="TreeGrafter"/>
</dbReference>
<dbReference type="AlphaFoldDB" id="A0A401GAD3"/>
<evidence type="ECO:0000256" key="2">
    <source>
        <dbReference type="ARBA" id="ARBA00022540"/>
    </source>
</evidence>
<feature type="region of interest" description="Disordered" evidence="4">
    <location>
        <begin position="198"/>
        <end position="247"/>
    </location>
</feature>
<evidence type="ECO:0000256" key="3">
    <source>
        <dbReference type="ARBA" id="ARBA00022917"/>
    </source>
</evidence>
<proteinExistence type="inferred from homology"/>
<feature type="region of interest" description="Disordered" evidence="4">
    <location>
        <begin position="36"/>
        <end position="58"/>
    </location>
</feature>
<evidence type="ECO:0000256" key="4">
    <source>
        <dbReference type="SAM" id="MobiDB-lite"/>
    </source>
</evidence>
<reference evidence="5 6" key="1">
    <citation type="journal article" date="2018" name="Sci. Rep.">
        <title>Genome sequence of the cauliflower mushroom Sparassis crispa (Hanabiratake) and its association with beneficial usage.</title>
        <authorList>
            <person name="Kiyama R."/>
            <person name="Furutani Y."/>
            <person name="Kawaguchi K."/>
            <person name="Nakanishi T."/>
        </authorList>
    </citation>
    <scope>NUCLEOTIDE SEQUENCE [LARGE SCALE GENOMIC DNA]</scope>
</reference>
<evidence type="ECO:0000313" key="5">
    <source>
        <dbReference type="EMBL" id="GBE79107.1"/>
    </source>
</evidence>
<dbReference type="InterPro" id="IPR036788">
    <property type="entry name" value="T_IF-3_C_sf"/>
</dbReference>
<dbReference type="PANTHER" id="PTHR10938:SF0">
    <property type="entry name" value="TRANSLATION INITIATION FACTOR IF-3, MITOCHONDRIAL"/>
    <property type="match status" value="1"/>
</dbReference>
<dbReference type="GO" id="GO:0032790">
    <property type="term" value="P:ribosome disassembly"/>
    <property type="evidence" value="ECO:0007669"/>
    <property type="project" value="TreeGrafter"/>
</dbReference>
<evidence type="ECO:0008006" key="7">
    <source>
        <dbReference type="Google" id="ProtNLM"/>
    </source>
</evidence>
<dbReference type="GeneID" id="38776024"/>
<gene>
    <name evidence="5" type="ORF">SCP_0203040</name>
</gene>
<evidence type="ECO:0000256" key="1">
    <source>
        <dbReference type="ARBA" id="ARBA00005439"/>
    </source>
</evidence>
<dbReference type="EMBL" id="BFAD01000002">
    <property type="protein sequence ID" value="GBE79107.1"/>
    <property type="molecule type" value="Genomic_DNA"/>
</dbReference>
<comment type="similarity">
    <text evidence="1">Belongs to the IF-3 family.</text>
</comment>
<keyword evidence="6" id="KW-1185">Reference proteome</keyword>
<dbReference type="InParanoid" id="A0A401GAD3"/>
<dbReference type="RefSeq" id="XP_027610020.1">
    <property type="nucleotide sequence ID" value="XM_027754219.1"/>
</dbReference>
<comment type="caution">
    <text evidence="5">The sequence shown here is derived from an EMBL/GenBank/DDBJ whole genome shotgun (WGS) entry which is preliminary data.</text>
</comment>
<evidence type="ECO:0000313" key="6">
    <source>
        <dbReference type="Proteomes" id="UP000287166"/>
    </source>
</evidence>
<name>A0A401GAD3_9APHY</name>
<dbReference type="InterPro" id="IPR001288">
    <property type="entry name" value="Translation_initiation_fac_3"/>
</dbReference>
<accession>A0A401GAD3</accession>
<dbReference type="STRING" id="139825.A0A401GAD3"/>
<keyword evidence="2" id="KW-0396">Initiation factor</keyword>
<dbReference type="GO" id="GO:0043022">
    <property type="term" value="F:ribosome binding"/>
    <property type="evidence" value="ECO:0007669"/>
    <property type="project" value="TreeGrafter"/>
</dbReference>
<dbReference type="Proteomes" id="UP000287166">
    <property type="component" value="Unassembled WGS sequence"/>
</dbReference>